<dbReference type="KEGG" id="dcp:RN607_05480"/>
<name>A0AA96JBU2_9MICO</name>
<dbReference type="EMBL" id="CP134880">
    <property type="protein sequence ID" value="WNM28453.1"/>
    <property type="molecule type" value="Genomic_DNA"/>
</dbReference>
<gene>
    <name evidence="1" type="ORF">RN607_05480</name>
</gene>
<dbReference type="RefSeq" id="WP_313544877.1">
    <property type="nucleotide sequence ID" value="NZ_CP134880.1"/>
</dbReference>
<sequence>MTVSREPEPLAPLDDSRQLARVAWRGFGDDSFAEVMRQSMRSMAHDDPETHAALADEGAAFGSLLDLHLEDDSAPSHSVAATALTAFVDGLAKAVKEISKSTLKRERYRTNLLLTGVEFGSVKVSLATPPQKVVKNADILERTFVEDADARSLALVTALLSVNVDADGTALEALAASLPLRARAGLRKASQQIAKENWRVSGSLARPGKPLENIAFDATSARRVGIALSSSHRESKRIELSGRVDGSRRSLLVMYFEPDKGRPFAAAVPDTELYESVVGMDAPDLRVTCKFRVDTVIAAGTDSVVRSSHTLESIRVLGEQGTLA</sequence>
<dbReference type="Proteomes" id="UP001303408">
    <property type="component" value="Chromosome"/>
</dbReference>
<evidence type="ECO:0000313" key="1">
    <source>
        <dbReference type="EMBL" id="WNM28453.1"/>
    </source>
</evidence>
<proteinExistence type="predicted"/>
<organism evidence="1">
    <name type="scientific">Demequina capsici</name>
    <dbReference type="NCBI Taxonomy" id="3075620"/>
    <lineage>
        <taxon>Bacteria</taxon>
        <taxon>Bacillati</taxon>
        <taxon>Actinomycetota</taxon>
        <taxon>Actinomycetes</taxon>
        <taxon>Micrococcales</taxon>
        <taxon>Demequinaceae</taxon>
        <taxon>Demequina</taxon>
    </lineage>
</organism>
<accession>A0AA96JBU2</accession>
<protein>
    <submittedName>
        <fullName evidence="1">Uncharacterized protein</fullName>
    </submittedName>
</protein>
<reference evidence="1" key="1">
    <citation type="submission" date="2023-09" db="EMBL/GenBank/DDBJ databases">
        <title>Demequina sp. a novel bacteria isolated from Capsicum annuum.</title>
        <authorList>
            <person name="Humaira Z."/>
            <person name="Lee J."/>
            <person name="Cho D."/>
        </authorList>
    </citation>
    <scope>NUCLEOTIDE SEQUENCE</scope>
    <source>
        <strain evidence="1">PMTSA13</strain>
    </source>
</reference>
<dbReference type="AlphaFoldDB" id="A0AA96JBU2"/>